<proteinExistence type="predicted"/>
<organism evidence="1 2">
    <name type="scientific">Bradyrhizobium erythrophlei</name>
    <dbReference type="NCBI Taxonomy" id="1437360"/>
    <lineage>
        <taxon>Bacteria</taxon>
        <taxon>Pseudomonadati</taxon>
        <taxon>Pseudomonadota</taxon>
        <taxon>Alphaproteobacteria</taxon>
        <taxon>Hyphomicrobiales</taxon>
        <taxon>Nitrobacteraceae</taxon>
        <taxon>Bradyrhizobium</taxon>
    </lineage>
</organism>
<name>A0A1M5QQJ4_9BRAD</name>
<protein>
    <submittedName>
        <fullName evidence="1">Uncharacterized protein</fullName>
    </submittedName>
</protein>
<dbReference type="EMBL" id="LT670818">
    <property type="protein sequence ID" value="SHH16111.1"/>
    <property type="molecule type" value="Genomic_DNA"/>
</dbReference>
<reference evidence="1 2" key="1">
    <citation type="submission" date="2016-11" db="EMBL/GenBank/DDBJ databases">
        <authorList>
            <person name="Jaros S."/>
            <person name="Januszkiewicz K."/>
            <person name="Wedrychowicz H."/>
        </authorList>
    </citation>
    <scope>NUCLEOTIDE SEQUENCE [LARGE SCALE GENOMIC DNA]</scope>
    <source>
        <strain evidence="1 2">GAS242</strain>
    </source>
</reference>
<dbReference type="AlphaFoldDB" id="A0A1M5QQJ4"/>
<dbReference type="Proteomes" id="UP000190675">
    <property type="component" value="Chromosome I"/>
</dbReference>
<sequence>MLSDLSPLCVLERTSAEAVLAAPNYGDSALNRPFGAACRAVSFIHASNLHRRALPEMRVKPNFSSRIKLICPVQPYSKKYSDFQKSQITL</sequence>
<evidence type="ECO:0000313" key="2">
    <source>
        <dbReference type="Proteomes" id="UP000190675"/>
    </source>
</evidence>
<gene>
    <name evidence="1" type="ORF">SAMN05444169_6080</name>
</gene>
<accession>A0A1M5QQJ4</accession>
<evidence type="ECO:0000313" key="1">
    <source>
        <dbReference type="EMBL" id="SHH16111.1"/>
    </source>
</evidence>